<dbReference type="Gene3D" id="3.40.50.300">
    <property type="entry name" value="P-loop containing nucleotide triphosphate hydrolases"/>
    <property type="match status" value="1"/>
</dbReference>
<keyword evidence="12" id="KW-1185">Reference proteome</keyword>
<feature type="domain" description="AAA" evidence="10">
    <location>
        <begin position="558"/>
        <end position="707"/>
    </location>
</feature>
<dbReference type="PANTHER" id="PTHR32309">
    <property type="entry name" value="TYROSINE-PROTEIN KINASE"/>
    <property type="match status" value="1"/>
</dbReference>
<comment type="caution">
    <text evidence="11">The sequence shown here is derived from an EMBL/GenBank/DDBJ whole genome shotgun (WGS) entry which is preliminary data.</text>
</comment>
<evidence type="ECO:0000259" key="10">
    <source>
        <dbReference type="Pfam" id="PF13614"/>
    </source>
</evidence>
<evidence type="ECO:0000256" key="8">
    <source>
        <dbReference type="ARBA" id="ARBA00051245"/>
    </source>
</evidence>
<evidence type="ECO:0000256" key="9">
    <source>
        <dbReference type="SAM" id="Phobius"/>
    </source>
</evidence>
<keyword evidence="4" id="KW-0547">Nucleotide-binding</keyword>
<dbReference type="InterPro" id="IPR005702">
    <property type="entry name" value="Wzc-like_C"/>
</dbReference>
<keyword evidence="9" id="KW-0812">Transmembrane</keyword>
<dbReference type="PANTHER" id="PTHR32309:SF13">
    <property type="entry name" value="FERRIC ENTEROBACTIN TRANSPORT PROTEIN FEPE"/>
    <property type="match status" value="1"/>
</dbReference>
<proteinExistence type="inferred from homology"/>
<dbReference type="GO" id="GO:0004713">
    <property type="term" value="F:protein tyrosine kinase activity"/>
    <property type="evidence" value="ECO:0007669"/>
    <property type="project" value="TreeGrafter"/>
</dbReference>
<dbReference type="EC" id="2.7.10.2" evidence="2"/>
<evidence type="ECO:0000256" key="5">
    <source>
        <dbReference type="ARBA" id="ARBA00022777"/>
    </source>
</evidence>
<dbReference type="InterPro" id="IPR025669">
    <property type="entry name" value="AAA_dom"/>
</dbReference>
<keyword evidence="3" id="KW-0808">Transferase</keyword>
<comment type="catalytic activity">
    <reaction evidence="8">
        <text>L-tyrosyl-[protein] + ATP = O-phospho-L-tyrosyl-[protein] + ADP + H(+)</text>
        <dbReference type="Rhea" id="RHEA:10596"/>
        <dbReference type="Rhea" id="RHEA-COMP:10136"/>
        <dbReference type="Rhea" id="RHEA-COMP:20101"/>
        <dbReference type="ChEBI" id="CHEBI:15378"/>
        <dbReference type="ChEBI" id="CHEBI:30616"/>
        <dbReference type="ChEBI" id="CHEBI:46858"/>
        <dbReference type="ChEBI" id="CHEBI:61978"/>
        <dbReference type="ChEBI" id="CHEBI:456216"/>
        <dbReference type="EC" id="2.7.10.2"/>
    </reaction>
</comment>
<reference evidence="11" key="1">
    <citation type="journal article" date="2021" name="Antonie Van Leeuwenhoek">
        <title>Draft genome and description of Waterburya agarophytonicola gen. nov. sp. nov. (Pleurocapsales, Cyanobacteria): a seaweed symbiont.</title>
        <authorList>
            <person name="Bonthond G."/>
            <person name="Shalygin S."/>
            <person name="Bayer T."/>
            <person name="Weinberger F."/>
        </authorList>
    </citation>
    <scope>NUCLEOTIDE SEQUENCE</scope>
    <source>
        <strain evidence="11">KI4</strain>
    </source>
</reference>
<dbReference type="InterPro" id="IPR050445">
    <property type="entry name" value="Bact_polysacc_biosynth/exp"/>
</dbReference>
<dbReference type="GO" id="GO:0005886">
    <property type="term" value="C:plasma membrane"/>
    <property type="evidence" value="ECO:0007669"/>
    <property type="project" value="TreeGrafter"/>
</dbReference>
<feature type="transmembrane region" description="Helical" evidence="9">
    <location>
        <begin position="20"/>
        <end position="38"/>
    </location>
</feature>
<evidence type="ECO:0000256" key="4">
    <source>
        <dbReference type="ARBA" id="ARBA00022741"/>
    </source>
</evidence>
<keyword evidence="6" id="KW-0067">ATP-binding</keyword>
<keyword evidence="9" id="KW-1133">Transmembrane helix</keyword>
<keyword evidence="7" id="KW-0829">Tyrosine-protein kinase</keyword>
<gene>
    <name evidence="11" type="ORF">I4641_16130</name>
</gene>
<evidence type="ECO:0000256" key="3">
    <source>
        <dbReference type="ARBA" id="ARBA00022679"/>
    </source>
</evidence>
<sequence>MQEILLAFSPCLRTFRRQAFLIISFASTTTIIALLLSLKDSNTYVSSFRLLLEPVNYTARLSQASALTRTEGLPDEDLLNLDYPTQLEILKSSLIMSKISQEVKTKLPKSKASSIDRGLQENFMVERITIGPSRYDWTKIFEVTYQDTDPEIVQAVAKATANQYLQYSLEERQNSINSGVKFIDEQLPKLEKRVVHLQSRQQELQQNYNLIDPSERGQELFSQLDEISQQKSANESELLELKTLAYTLQGQLNLTPKQAVVALALNQNPNHREILRQLQVTEGKIAAESARFNPGSPHVLTLKEDKENMLALLKQKAKPILEQHKISVDDNILAFSYQNESLIKLTQQLIDTHNQIKVLQVRGHSLQTSKKALNKPAQELPAIARQYKKLEQDLALTTQILNQLLTQRETLKVEAAQKDVPWKLLSKADITRDENNLPLAFSPNRPKKILAGLILGISGGMGIAILLEKRRDIFYTAEDIQDLLLLPLLGKIPVDDRFKTVDRPDSNFSALAFMNANNKTRESLFLKSFESLYAELTFLYADNPISSLVVSSVEPKDGQSTVALQLAKTAAAEGKKVLFVDANVDQPQTYTQFDLPPYRKLGRGLKNSSVVQEVICRVPGIDNLYILTANALRSECSTKLWSMEMQHIMGDLSTNYDLVIYDAPHFLNSPDVSFMAAQTDGILMVIGVEKTSQSLVREAMDQINSFRLTNLGVVANHLS</sequence>
<protein>
    <recommendedName>
        <fullName evidence="2">non-specific protein-tyrosine kinase</fullName>
        <ecNumber evidence="2">2.7.10.2</ecNumber>
    </recommendedName>
</protein>
<evidence type="ECO:0000256" key="6">
    <source>
        <dbReference type="ARBA" id="ARBA00022840"/>
    </source>
</evidence>
<evidence type="ECO:0000256" key="1">
    <source>
        <dbReference type="ARBA" id="ARBA00007316"/>
    </source>
</evidence>
<evidence type="ECO:0000256" key="2">
    <source>
        <dbReference type="ARBA" id="ARBA00011903"/>
    </source>
</evidence>
<comment type="similarity">
    <text evidence="1">Belongs to the CpsD/CapB family.</text>
</comment>
<keyword evidence="9" id="KW-0472">Membrane</keyword>
<name>A0A964BVE7_9CYAN</name>
<dbReference type="EMBL" id="JADWDC010000045">
    <property type="protein sequence ID" value="MCC0178505.1"/>
    <property type="molecule type" value="Genomic_DNA"/>
</dbReference>
<dbReference type="Pfam" id="PF13614">
    <property type="entry name" value="AAA_31"/>
    <property type="match status" value="1"/>
</dbReference>
<accession>A0A964BVE7</accession>
<evidence type="ECO:0000313" key="11">
    <source>
        <dbReference type="EMBL" id="MCC0178505.1"/>
    </source>
</evidence>
<evidence type="ECO:0000313" key="12">
    <source>
        <dbReference type="Proteomes" id="UP000729733"/>
    </source>
</evidence>
<dbReference type="Proteomes" id="UP000729733">
    <property type="component" value="Unassembled WGS sequence"/>
</dbReference>
<dbReference type="AlphaFoldDB" id="A0A964BVE7"/>
<evidence type="ECO:0000256" key="7">
    <source>
        <dbReference type="ARBA" id="ARBA00023137"/>
    </source>
</evidence>
<organism evidence="11 12">
    <name type="scientific">Waterburya agarophytonicola KI4</name>
    <dbReference type="NCBI Taxonomy" id="2874699"/>
    <lineage>
        <taxon>Bacteria</taxon>
        <taxon>Bacillati</taxon>
        <taxon>Cyanobacteriota</taxon>
        <taxon>Cyanophyceae</taxon>
        <taxon>Pleurocapsales</taxon>
        <taxon>Hyellaceae</taxon>
        <taxon>Waterburya</taxon>
        <taxon>Waterburya agarophytonicola</taxon>
    </lineage>
</organism>
<dbReference type="SUPFAM" id="SSF52540">
    <property type="entry name" value="P-loop containing nucleoside triphosphate hydrolases"/>
    <property type="match status" value="1"/>
</dbReference>
<dbReference type="CDD" id="cd05387">
    <property type="entry name" value="BY-kinase"/>
    <property type="match status" value="1"/>
</dbReference>
<keyword evidence="5" id="KW-0418">Kinase</keyword>
<dbReference type="RefSeq" id="WP_229641601.1">
    <property type="nucleotide sequence ID" value="NZ_JADWDC010000045.1"/>
</dbReference>
<dbReference type="InterPro" id="IPR027417">
    <property type="entry name" value="P-loop_NTPase"/>
</dbReference>